<feature type="region of interest" description="Disordered" evidence="1">
    <location>
        <begin position="449"/>
        <end position="485"/>
    </location>
</feature>
<comment type="caution">
    <text evidence="2">The sequence shown here is derived from an EMBL/GenBank/DDBJ whole genome shotgun (WGS) entry which is preliminary data.</text>
</comment>
<sequence length="1746" mass="183688">MATASELSQLKDLCNTALGTDGFLVSGDGTGLTLGSAPSGGAANVIVAAGSSPGDFTLTLGNPSGTYTPDNHVGAAMFGGFPLELWNLALTVTDGGTKVANPRAAARIAIPFFVHGGKVEKIDVDLSIGKTGVGLVLAETQSDPARRNDEGKVVIDLTTSATGDPLLSSVALEVATTQISSEARDGKVWIILDGELAVKIEGDGSPAGDEKAKSFDLPKVEFKGLRISSDGEVGIDGGWLDLPKKAGINMTGFKLNAKKVGLGADKSADGTIDHWVGFDAEVSIGQALSIGGSVRGFKIGLDSGHVSFAGIDVEAKVPGVLEFKGSIDHVHAANQNDWDNQDSNIALPQGNRLGEIFPLDLLKGSLQLKILPIKLEIDGDFLTGHIGSAQVVAITMAASLTPGLPLFAGISLTGLQGLFAYNLRPDPASAGRTWWDWYAFPTDNSTGQIQIDAKSPGVDPNAPAAKDSSASDDKDGGDDDDPSSTGIFTATDLNKWMWPDHGAYAFGAGATIGSQATNGHLVSATVMFVFMMPGPVIMLVGTADILKNPKKSPKQPGLFNAMAVLDVEAGSFDMAIDVHYKKPAVVDVHGTAELFVKPSTGWYLALGKPRHDKRVSARFFDIFEVDAYFLIGDDGLQLGAYIGYDKSWDFGPLSVGVKAYIAGIAAVQWRPLEVGAGLEIHGEAHLSAFGIGVGASVDALIEGCAPSPFWVHGEFDVSISLPWPLPDISASIGLTWGGDDGTVPNPPLALSRLEAEVTDHRRLGDHWPLLVHGDHGLPDPMLDYEDPQVHGMLALSRSDATWAARVAANNGLDATPDIDDAHLAQGIVPMVPQDAHFTLKFSHPTVDTAGKNGAVAAFDSAAAVTTLPVEDTAIGPDVWDKLSPGGEMRDDMSNLTLSPPRPRYAYQNKLLQLAFYRKDSSGWTLVADSFGNGLPGVKLTGEWQVDNVPGSVVTQRPNIALHVRTVVTIPGDAGSADFTSVPYLKKLGKQFSVGGAAFSLDDGVEAWGIGAGIGLRVSLGKAGVKHVTIDLPQPERLQRIVGWHQVPNGEFWNYDCPAVSADGVPLGFTLDESNLPRGMIPTEIRAVRTLVITIPAAGTVVLERVEWKDPDRELPILPAAPALYGVKAVTQIDARRLGDNSLEAPAPGANPVIEFAYFQTVTGPGLVDLAGANLGAGPPTAAAIPVPDPPLDPKQAPIIRARYPEPGQSPRTGTLVNLESYVEWSWPGNGDRVAYYGYDLNVEFNESYVNALYVAAAEGSGLAGTAGRGVSSLTRALHLRCRDRNHNHTLVPTIAVTVPSAPGQSAVVGAPLMPPMPPAITGAATPRVPVHIREEVALVVDQRSSQAVASAPVGDGAQLGAPAAAIRSQRLSTPAQAAIVSLAADNGVTLNAADVASAGELSSGLQEIIRQYLLAAEAAAEARALWPVPLRPRARYEVDVVAGPIPVPGRRQRQLTNTDDPIAIRDALVELWSAEDSLTPLHTLHFATSRYHDFSAHMHGAVAQVSVPSTVHPVRRYQAASDAHTWLAGASSGEAARAAAQQAYAVARSTVDGFMNGFDPSAPGAETQLQQQRDTVEAAWRVYASASGVVFDGLVDALGLPELAGQRSVPPPPDTELSLIVDGADNVLAIVLHSPEPLPWRRLWNWTSLDPGDAAATPLDGVIPLWCGDGTRSLVLPAGTARGTYQLHMRFQGNIGPEIASITFEGTAVDEEVTFAPILFAKERVHHHPVHLTGVANRARAVHKVP</sequence>
<name>A0A934KKF9_9BACT</name>
<organism evidence="2 3">
    <name type="scientific">Candidatus Amunia macphersoniae</name>
    <dbReference type="NCBI Taxonomy" id="3127014"/>
    <lineage>
        <taxon>Bacteria</taxon>
        <taxon>Bacillati</taxon>
        <taxon>Candidatus Dormiibacterota</taxon>
        <taxon>Candidatus Dormibacteria</taxon>
        <taxon>Candidatus Aeolococcales</taxon>
        <taxon>Candidatus Aeolococcaceae</taxon>
        <taxon>Candidatus Amunia</taxon>
    </lineage>
</organism>
<dbReference type="Proteomes" id="UP000614410">
    <property type="component" value="Unassembled WGS sequence"/>
</dbReference>
<protein>
    <submittedName>
        <fullName evidence="2">Uncharacterized protein</fullName>
    </submittedName>
</protein>
<evidence type="ECO:0000313" key="2">
    <source>
        <dbReference type="EMBL" id="MBJ7608164.1"/>
    </source>
</evidence>
<evidence type="ECO:0000313" key="3">
    <source>
        <dbReference type="Proteomes" id="UP000614410"/>
    </source>
</evidence>
<evidence type="ECO:0000256" key="1">
    <source>
        <dbReference type="SAM" id="MobiDB-lite"/>
    </source>
</evidence>
<proteinExistence type="predicted"/>
<reference evidence="2 3" key="1">
    <citation type="submission" date="2020-10" db="EMBL/GenBank/DDBJ databases">
        <title>Ca. Dormibacterota MAGs.</title>
        <authorList>
            <person name="Montgomery K."/>
        </authorList>
    </citation>
    <scope>NUCLEOTIDE SEQUENCE [LARGE SCALE GENOMIC DNA]</scope>
    <source>
        <strain evidence="2">Mitchell_Peninsula_5</strain>
    </source>
</reference>
<dbReference type="EMBL" id="JAEKNN010000008">
    <property type="protein sequence ID" value="MBJ7608164.1"/>
    <property type="molecule type" value="Genomic_DNA"/>
</dbReference>
<gene>
    <name evidence="2" type="ORF">JF887_01865</name>
</gene>
<accession>A0A934KKF9</accession>